<name>A0A0E0IQN1_ORYNI</name>
<dbReference type="HOGENOM" id="CLU_2691977_0_0_1"/>
<dbReference type="AlphaFoldDB" id="A0A0E0IQN1"/>
<sequence>MEKKTARVLNTDDSPLCRCRRSQSDGCEGAVVDEVVRRVAVVVVAEVRKLMSRERMRRRRVVVDAREGVVDQGV</sequence>
<protein>
    <submittedName>
        <fullName evidence="1">Uncharacterized protein</fullName>
    </submittedName>
</protein>
<dbReference type="Gramene" id="ONIVA10G05480.1">
    <property type="protein sequence ID" value="ONIVA10G05480.1"/>
    <property type="gene ID" value="ONIVA10G05480"/>
</dbReference>
<evidence type="ECO:0000313" key="1">
    <source>
        <dbReference type="EnsemblPlants" id="ONIVA10G05480.1"/>
    </source>
</evidence>
<evidence type="ECO:0000313" key="2">
    <source>
        <dbReference type="Proteomes" id="UP000006591"/>
    </source>
</evidence>
<dbReference type="Proteomes" id="UP000006591">
    <property type="component" value="Chromosome 10"/>
</dbReference>
<proteinExistence type="predicted"/>
<keyword evidence="2" id="KW-1185">Reference proteome</keyword>
<reference evidence="1" key="1">
    <citation type="submission" date="2015-04" db="UniProtKB">
        <authorList>
            <consortium name="EnsemblPlants"/>
        </authorList>
    </citation>
    <scope>IDENTIFICATION</scope>
    <source>
        <strain evidence="1">SL10</strain>
    </source>
</reference>
<accession>A0A0E0IQN1</accession>
<dbReference type="EnsemblPlants" id="ONIVA10G05480.1">
    <property type="protein sequence ID" value="ONIVA10G05480.1"/>
    <property type="gene ID" value="ONIVA10G05480"/>
</dbReference>
<reference evidence="1" key="2">
    <citation type="submission" date="2018-04" db="EMBL/GenBank/DDBJ databases">
        <title>OnivRS2 (Oryza nivara Reference Sequence Version 2).</title>
        <authorList>
            <person name="Zhang J."/>
            <person name="Kudrna D."/>
            <person name="Lee S."/>
            <person name="Talag J."/>
            <person name="Rajasekar S."/>
            <person name="Welchert J."/>
            <person name="Hsing Y.-I."/>
            <person name="Wing R.A."/>
        </authorList>
    </citation>
    <scope>NUCLEOTIDE SEQUENCE [LARGE SCALE GENOMIC DNA]</scope>
</reference>
<organism evidence="1">
    <name type="scientific">Oryza nivara</name>
    <name type="common">Indian wild rice</name>
    <name type="synonym">Oryza sativa f. spontanea</name>
    <dbReference type="NCBI Taxonomy" id="4536"/>
    <lineage>
        <taxon>Eukaryota</taxon>
        <taxon>Viridiplantae</taxon>
        <taxon>Streptophyta</taxon>
        <taxon>Embryophyta</taxon>
        <taxon>Tracheophyta</taxon>
        <taxon>Spermatophyta</taxon>
        <taxon>Magnoliopsida</taxon>
        <taxon>Liliopsida</taxon>
        <taxon>Poales</taxon>
        <taxon>Poaceae</taxon>
        <taxon>BOP clade</taxon>
        <taxon>Oryzoideae</taxon>
        <taxon>Oryzeae</taxon>
        <taxon>Oryzinae</taxon>
        <taxon>Oryza</taxon>
    </lineage>
</organism>